<proteinExistence type="predicted"/>
<dbReference type="Proteomes" id="UP000198424">
    <property type="component" value="Unassembled WGS sequence"/>
</dbReference>
<dbReference type="AlphaFoldDB" id="A0A086AIL3"/>
<reference evidence="1 3" key="1">
    <citation type="submission" date="2014-07" db="EMBL/GenBank/DDBJ databases">
        <title>Genome of Flavobacterium hydatis DSM 2063.</title>
        <authorList>
            <person name="Pipes S.E."/>
            <person name="Stropko S.J."/>
            <person name="Newman J.D."/>
        </authorList>
    </citation>
    <scope>NUCLEOTIDE SEQUENCE [LARGE SCALE GENOMIC DNA]</scope>
    <source>
        <strain evidence="1 3">DSM 2063</strain>
    </source>
</reference>
<dbReference type="Proteomes" id="UP000028712">
    <property type="component" value="Unassembled WGS sequence"/>
</dbReference>
<evidence type="ECO:0000313" key="1">
    <source>
        <dbReference type="EMBL" id="KFF16527.1"/>
    </source>
</evidence>
<evidence type="ECO:0000313" key="3">
    <source>
        <dbReference type="Proteomes" id="UP000028712"/>
    </source>
</evidence>
<accession>A0A086AIL3</accession>
<protein>
    <submittedName>
        <fullName evidence="1">Mobilization protein</fullName>
    </submittedName>
</protein>
<name>A0A086AIL3_FLAHY</name>
<organism evidence="1 3">
    <name type="scientific">Flavobacterium hydatis</name>
    <name type="common">Cytophaga aquatilis</name>
    <dbReference type="NCBI Taxonomy" id="991"/>
    <lineage>
        <taxon>Bacteria</taxon>
        <taxon>Pseudomonadati</taxon>
        <taxon>Bacteroidota</taxon>
        <taxon>Flavobacteriia</taxon>
        <taxon>Flavobacteriales</taxon>
        <taxon>Flavobacteriaceae</taxon>
        <taxon>Flavobacterium</taxon>
    </lineage>
</organism>
<evidence type="ECO:0000313" key="2">
    <source>
        <dbReference type="EMBL" id="OXA93941.1"/>
    </source>
</evidence>
<dbReference type="Pfam" id="PF19514">
    <property type="entry name" value="MobC_2"/>
    <property type="match status" value="1"/>
</dbReference>
<dbReference type="EMBL" id="JPRM01000014">
    <property type="protein sequence ID" value="KFF16527.1"/>
    <property type="molecule type" value="Genomic_DNA"/>
</dbReference>
<comment type="caution">
    <text evidence="1">The sequence shown here is derived from an EMBL/GenBank/DDBJ whole genome shotgun (WGS) entry which is preliminary data.</text>
</comment>
<gene>
    <name evidence="2" type="ORF">B0A62_12280</name>
    <name evidence="1" type="ORF">IW20_10155</name>
</gene>
<evidence type="ECO:0000313" key="4">
    <source>
        <dbReference type="Proteomes" id="UP000198424"/>
    </source>
</evidence>
<dbReference type="EMBL" id="MUGY01000012">
    <property type="protein sequence ID" value="OXA93941.1"/>
    <property type="molecule type" value="Genomic_DNA"/>
</dbReference>
<dbReference type="eggNOG" id="ENOG50346R7">
    <property type="taxonomic scope" value="Bacteria"/>
</dbReference>
<sequence>MERENSNRTRKITLRLTAEEYAKIEQKWKTSTCRKLSDYLRKQLFHKSVTTIYRNQSLDDFIEETIVLRKELNAIGINLNQIVKKLHMLQQIPEFKVWIVSFEIDKRIINDKIDKIEKHTSKITNKWLQS</sequence>
<keyword evidence="4" id="KW-1185">Reference proteome</keyword>
<dbReference type="InterPro" id="IPR045788">
    <property type="entry name" value="MobC_2"/>
</dbReference>
<reference evidence="2 4" key="2">
    <citation type="submission" date="2016-11" db="EMBL/GenBank/DDBJ databases">
        <title>Whole genomes of Flavobacteriaceae.</title>
        <authorList>
            <person name="Stine C."/>
            <person name="Li C."/>
            <person name="Tadesse D."/>
        </authorList>
    </citation>
    <scope>NUCLEOTIDE SEQUENCE [LARGE SCALE GENOMIC DNA]</scope>
    <source>
        <strain evidence="2 4">ATCC 29551</strain>
    </source>
</reference>